<gene>
    <name evidence="13" type="ORF">CALMAC_LOCUS2105</name>
</gene>
<dbReference type="InterPro" id="IPR036291">
    <property type="entry name" value="NAD(P)-bd_dom_sf"/>
</dbReference>
<evidence type="ECO:0000256" key="6">
    <source>
        <dbReference type="ARBA" id="ARBA00023002"/>
    </source>
</evidence>
<dbReference type="OrthoDB" id="10253736at2759"/>
<dbReference type="InterPro" id="IPR002347">
    <property type="entry name" value="SDR_fam"/>
</dbReference>
<comment type="function">
    <text evidence="9">Catalyzes the reduction of all-trans-retinal to all-trans-retinol in the presence of NADPH.</text>
</comment>
<evidence type="ECO:0000256" key="9">
    <source>
        <dbReference type="ARBA" id="ARBA00059620"/>
    </source>
</evidence>
<sequence>MEKVVKKVNLQVEFLRRYVTSLAAAAGSLAKRITISIAEAVLLICVAVYYFSETLVLTFTPGFLRNEKSVRGKVVLVTGGAGGVGQELVLRLARQDAKVVVWDINEKALETVREKAKAEGHIIYTYAVDITSRNVVYKFAEKVKEEVGAVDILINNAGVVCGQTFLELPDYMIEKSYQVNVISNYWTVKSFLPDMLSKRSGHIVTVSSLTGLMGTYKCVDYSATKFATVGFHESLMVELKTHGHHFIKMTLICPYFINTGMFDGCKPKAMPMLESKEVAKRIITAIKRNEVFVTLPTWARFATPLKYYIPEKLNWVLLYRVLKAPQSMMGMRAFKKDEKVEAA</sequence>
<dbReference type="Gene3D" id="3.40.50.720">
    <property type="entry name" value="NAD(P)-binding Rossmann-like Domain"/>
    <property type="match status" value="1"/>
</dbReference>
<dbReference type="PRINTS" id="PR00081">
    <property type="entry name" value="GDHRDH"/>
</dbReference>
<evidence type="ECO:0000256" key="2">
    <source>
        <dbReference type="ARBA" id="ARBA00006484"/>
    </source>
</evidence>
<proteinExistence type="inferred from homology"/>
<dbReference type="PRINTS" id="PR00080">
    <property type="entry name" value="SDRFAMILY"/>
</dbReference>
<dbReference type="InterPro" id="IPR020904">
    <property type="entry name" value="Sc_DH/Rdtase_CS"/>
</dbReference>
<protein>
    <recommendedName>
        <fullName evidence="10">Short-chain dehydrogenase/reductase 3</fullName>
    </recommendedName>
    <alternativeName>
        <fullName evidence="11">Retinal short-chain dehydrogenase/reductase 1</fullName>
    </alternativeName>
</protein>
<evidence type="ECO:0000256" key="4">
    <source>
        <dbReference type="ARBA" id="ARBA00022857"/>
    </source>
</evidence>
<dbReference type="FunFam" id="3.40.50.720:FF:000131">
    <property type="entry name" value="Short-chain dehydrogenase/reductase 3"/>
    <property type="match status" value="1"/>
</dbReference>
<keyword evidence="7" id="KW-0443">Lipid metabolism</keyword>
<reference evidence="13 14" key="1">
    <citation type="submission" date="2019-01" db="EMBL/GenBank/DDBJ databases">
        <authorList>
            <person name="Sayadi A."/>
        </authorList>
    </citation>
    <scope>NUCLEOTIDE SEQUENCE [LARGE SCALE GENOMIC DNA]</scope>
</reference>
<dbReference type="GO" id="GO:0005811">
    <property type="term" value="C:lipid droplet"/>
    <property type="evidence" value="ECO:0007669"/>
    <property type="project" value="TreeGrafter"/>
</dbReference>
<evidence type="ECO:0000313" key="14">
    <source>
        <dbReference type="Proteomes" id="UP000410492"/>
    </source>
</evidence>
<dbReference type="EMBL" id="CAACVG010002478">
    <property type="protein sequence ID" value="VEN36513.1"/>
    <property type="molecule type" value="Genomic_DNA"/>
</dbReference>
<evidence type="ECO:0000256" key="10">
    <source>
        <dbReference type="ARBA" id="ARBA00068717"/>
    </source>
</evidence>
<evidence type="ECO:0000256" key="8">
    <source>
        <dbReference type="ARBA" id="ARBA00023136"/>
    </source>
</evidence>
<accession>A0A653BLP0</accession>
<dbReference type="CDD" id="cd05339">
    <property type="entry name" value="17beta-HSDXI-like_SDR_c"/>
    <property type="match status" value="1"/>
</dbReference>
<dbReference type="GO" id="GO:0016020">
    <property type="term" value="C:membrane"/>
    <property type="evidence" value="ECO:0007669"/>
    <property type="project" value="UniProtKB-SubCell"/>
</dbReference>
<dbReference type="PANTHER" id="PTHR24322:SF729">
    <property type="entry name" value="MIP05442P"/>
    <property type="match status" value="1"/>
</dbReference>
<evidence type="ECO:0000256" key="11">
    <source>
        <dbReference type="ARBA" id="ARBA00082544"/>
    </source>
</evidence>
<organism evidence="13 14">
    <name type="scientific">Callosobruchus maculatus</name>
    <name type="common">Southern cowpea weevil</name>
    <name type="synonym">Pulse bruchid</name>
    <dbReference type="NCBI Taxonomy" id="64391"/>
    <lineage>
        <taxon>Eukaryota</taxon>
        <taxon>Metazoa</taxon>
        <taxon>Ecdysozoa</taxon>
        <taxon>Arthropoda</taxon>
        <taxon>Hexapoda</taxon>
        <taxon>Insecta</taxon>
        <taxon>Pterygota</taxon>
        <taxon>Neoptera</taxon>
        <taxon>Endopterygota</taxon>
        <taxon>Coleoptera</taxon>
        <taxon>Polyphaga</taxon>
        <taxon>Cucujiformia</taxon>
        <taxon>Chrysomeloidea</taxon>
        <taxon>Chrysomelidae</taxon>
        <taxon>Bruchinae</taxon>
        <taxon>Bruchini</taxon>
        <taxon>Callosobruchus</taxon>
    </lineage>
</organism>
<name>A0A653BLP0_CALMS</name>
<keyword evidence="14" id="KW-1185">Reference proteome</keyword>
<evidence type="ECO:0000256" key="3">
    <source>
        <dbReference type="ARBA" id="ARBA00022692"/>
    </source>
</evidence>
<dbReference type="PANTHER" id="PTHR24322">
    <property type="entry name" value="PKSB"/>
    <property type="match status" value="1"/>
</dbReference>
<keyword evidence="4" id="KW-0521">NADP</keyword>
<dbReference type="Proteomes" id="UP000410492">
    <property type="component" value="Unassembled WGS sequence"/>
</dbReference>
<evidence type="ECO:0000256" key="12">
    <source>
        <dbReference type="RuleBase" id="RU000363"/>
    </source>
</evidence>
<keyword evidence="6" id="KW-0560">Oxidoreductase</keyword>
<dbReference type="PROSITE" id="PS00061">
    <property type="entry name" value="ADH_SHORT"/>
    <property type="match status" value="1"/>
</dbReference>
<dbReference type="GO" id="GO:0052650">
    <property type="term" value="F:all-trans-retinol dehydrogenase (NADP+) activity"/>
    <property type="evidence" value="ECO:0007669"/>
    <property type="project" value="UniProtKB-ARBA"/>
</dbReference>
<keyword evidence="3" id="KW-0812">Transmembrane</keyword>
<evidence type="ECO:0000256" key="7">
    <source>
        <dbReference type="ARBA" id="ARBA00023098"/>
    </source>
</evidence>
<comment type="similarity">
    <text evidence="2 12">Belongs to the short-chain dehydrogenases/reductases (SDR) family.</text>
</comment>
<dbReference type="Pfam" id="PF00106">
    <property type="entry name" value="adh_short"/>
    <property type="match status" value="1"/>
</dbReference>
<evidence type="ECO:0000313" key="13">
    <source>
        <dbReference type="EMBL" id="VEN36513.1"/>
    </source>
</evidence>
<keyword evidence="5" id="KW-1133">Transmembrane helix</keyword>
<keyword evidence="8" id="KW-0472">Membrane</keyword>
<evidence type="ECO:0000256" key="1">
    <source>
        <dbReference type="ARBA" id="ARBA00004141"/>
    </source>
</evidence>
<comment type="subcellular location">
    <subcellularLocation>
        <location evidence="1">Membrane</location>
        <topology evidence="1">Multi-pass membrane protein</topology>
    </subcellularLocation>
</comment>
<dbReference type="SUPFAM" id="SSF51735">
    <property type="entry name" value="NAD(P)-binding Rossmann-fold domains"/>
    <property type="match status" value="1"/>
</dbReference>
<dbReference type="AlphaFoldDB" id="A0A653BLP0"/>
<evidence type="ECO:0000256" key="5">
    <source>
        <dbReference type="ARBA" id="ARBA00022989"/>
    </source>
</evidence>